<dbReference type="GO" id="GO:0016887">
    <property type="term" value="F:ATP hydrolysis activity"/>
    <property type="evidence" value="ECO:0007669"/>
    <property type="project" value="InterPro"/>
</dbReference>
<reference evidence="14" key="1">
    <citation type="submission" date="2020-11" db="EMBL/GenBank/DDBJ databases">
        <authorList>
            <person name="Tran Van P."/>
        </authorList>
    </citation>
    <scope>NUCLEOTIDE SEQUENCE</scope>
</reference>
<comment type="subcellular location">
    <subcellularLocation>
        <location evidence="1">Membrane</location>
        <topology evidence="1">Multi-pass membrane protein</topology>
    </subcellularLocation>
</comment>
<dbReference type="GO" id="GO:0097352">
    <property type="term" value="P:autophagosome maturation"/>
    <property type="evidence" value="ECO:0007669"/>
    <property type="project" value="TreeGrafter"/>
</dbReference>
<dbReference type="GO" id="GO:0031593">
    <property type="term" value="F:polyubiquitin modification-dependent protein binding"/>
    <property type="evidence" value="ECO:0007669"/>
    <property type="project" value="TreeGrafter"/>
</dbReference>
<evidence type="ECO:0000259" key="13">
    <source>
        <dbReference type="PROSITE" id="PS50016"/>
    </source>
</evidence>
<feature type="transmembrane region" description="Helical" evidence="12">
    <location>
        <begin position="1411"/>
        <end position="1434"/>
    </location>
</feature>
<dbReference type="Gene3D" id="3.40.50.300">
    <property type="entry name" value="P-loop containing nucleotide triphosphate hydrolases"/>
    <property type="match status" value="2"/>
</dbReference>
<dbReference type="OrthoDB" id="5917530at2759"/>
<dbReference type="SMART" id="SM00249">
    <property type="entry name" value="PHD"/>
    <property type="match status" value="3"/>
</dbReference>
<dbReference type="GO" id="GO:0005524">
    <property type="term" value="F:ATP binding"/>
    <property type="evidence" value="ECO:0007669"/>
    <property type="project" value="UniProtKB-KW"/>
</dbReference>
<evidence type="ECO:0000256" key="6">
    <source>
        <dbReference type="ARBA" id="ARBA00022833"/>
    </source>
</evidence>
<keyword evidence="4" id="KW-0547">Nucleotide-binding</keyword>
<keyword evidence="15" id="KW-1185">Reference proteome</keyword>
<dbReference type="EMBL" id="OA882115">
    <property type="protein sequence ID" value="CAD7272957.1"/>
    <property type="molecule type" value="Genomic_DNA"/>
</dbReference>
<dbReference type="SUPFAM" id="SSF141000">
    <property type="entry name" value="Glu-tRNAGln amidotransferase C subunit"/>
    <property type="match status" value="1"/>
</dbReference>
<dbReference type="PANTHER" id="PTHR23077:SF194">
    <property type="entry name" value="ATPASE FAMILY GENE 2 PROTEIN HOMOLOG B"/>
    <property type="match status" value="1"/>
</dbReference>
<evidence type="ECO:0000313" key="15">
    <source>
        <dbReference type="Proteomes" id="UP000678499"/>
    </source>
</evidence>
<evidence type="ECO:0000313" key="14">
    <source>
        <dbReference type="EMBL" id="CAD7272957.1"/>
    </source>
</evidence>
<dbReference type="FunFam" id="3.40.50.300:FF:001025">
    <property type="entry name" value="ATPase family, AAA domain-containing 2B"/>
    <property type="match status" value="1"/>
</dbReference>
<dbReference type="PROSITE" id="PS50016">
    <property type="entry name" value="ZF_PHD_2"/>
    <property type="match status" value="1"/>
</dbReference>
<keyword evidence="10 12" id="KW-0472">Membrane</keyword>
<dbReference type="InterPro" id="IPR003959">
    <property type="entry name" value="ATPase_AAA_core"/>
</dbReference>
<keyword evidence="8 12" id="KW-1133">Transmembrane helix</keyword>
<dbReference type="PROSITE" id="PS00674">
    <property type="entry name" value="AAA"/>
    <property type="match status" value="1"/>
</dbReference>
<dbReference type="Pfam" id="PF13903">
    <property type="entry name" value="Claudin_2"/>
    <property type="match status" value="1"/>
</dbReference>
<evidence type="ECO:0000256" key="7">
    <source>
        <dbReference type="ARBA" id="ARBA00022840"/>
    </source>
</evidence>
<evidence type="ECO:0000256" key="12">
    <source>
        <dbReference type="SAM" id="Phobius"/>
    </source>
</evidence>
<keyword evidence="9" id="KW-0175">Coiled coil</keyword>
<dbReference type="InterPro" id="IPR003593">
    <property type="entry name" value="AAA+_ATPase"/>
</dbReference>
<dbReference type="InterPro" id="IPR003837">
    <property type="entry name" value="GatC"/>
</dbReference>
<dbReference type="InterPro" id="IPR027417">
    <property type="entry name" value="P-loop_NTPase"/>
</dbReference>
<dbReference type="GO" id="GO:0005829">
    <property type="term" value="C:cytosol"/>
    <property type="evidence" value="ECO:0007669"/>
    <property type="project" value="TreeGrafter"/>
</dbReference>
<dbReference type="InterPro" id="IPR013083">
    <property type="entry name" value="Znf_RING/FYVE/PHD"/>
</dbReference>
<dbReference type="Pfam" id="PF02686">
    <property type="entry name" value="GatC"/>
    <property type="match status" value="1"/>
</dbReference>
<dbReference type="InterPro" id="IPR050168">
    <property type="entry name" value="AAA_ATPase_domain"/>
</dbReference>
<evidence type="ECO:0000256" key="11">
    <source>
        <dbReference type="PROSITE-ProRule" id="PRU00146"/>
    </source>
</evidence>
<keyword evidence="3" id="KW-0479">Metal-binding</keyword>
<keyword evidence="6" id="KW-0862">Zinc</keyword>
<dbReference type="InterPro" id="IPR003960">
    <property type="entry name" value="ATPase_AAA_CS"/>
</dbReference>
<evidence type="ECO:0000256" key="2">
    <source>
        <dbReference type="ARBA" id="ARBA00022692"/>
    </source>
</evidence>
<evidence type="ECO:0000256" key="4">
    <source>
        <dbReference type="ARBA" id="ARBA00022741"/>
    </source>
</evidence>
<keyword evidence="7" id="KW-0067">ATP-binding</keyword>
<dbReference type="SUPFAM" id="SSF57903">
    <property type="entry name" value="FYVE/PHD zinc finger"/>
    <property type="match status" value="1"/>
</dbReference>
<evidence type="ECO:0000256" key="3">
    <source>
        <dbReference type="ARBA" id="ARBA00022723"/>
    </source>
</evidence>
<dbReference type="InterPro" id="IPR041569">
    <property type="entry name" value="AAA_lid_3"/>
</dbReference>
<accession>A0A7R9BFX2</accession>
<dbReference type="Pfam" id="PF17862">
    <property type="entry name" value="AAA_lid_3"/>
    <property type="match status" value="1"/>
</dbReference>
<dbReference type="InterPro" id="IPR011011">
    <property type="entry name" value="Znf_FYVE_PHD"/>
</dbReference>
<dbReference type="GO" id="GO:0006450">
    <property type="term" value="P:regulation of translational fidelity"/>
    <property type="evidence" value="ECO:0007669"/>
    <property type="project" value="InterPro"/>
</dbReference>
<proteinExistence type="predicted"/>
<dbReference type="EMBL" id="CAJPEX010000078">
    <property type="protein sequence ID" value="CAG0913109.1"/>
    <property type="molecule type" value="Genomic_DNA"/>
</dbReference>
<dbReference type="GO" id="GO:0030970">
    <property type="term" value="P:retrograde protein transport, ER to cytosol"/>
    <property type="evidence" value="ECO:0007669"/>
    <property type="project" value="TreeGrafter"/>
</dbReference>
<dbReference type="Gene3D" id="1.20.140.150">
    <property type="match status" value="1"/>
</dbReference>
<gene>
    <name evidence="14" type="ORF">NMOB1V02_LOCUS868</name>
</gene>
<dbReference type="InterPro" id="IPR036113">
    <property type="entry name" value="Asp/Glu-ADT_sf_sub_c"/>
</dbReference>
<dbReference type="Gene3D" id="3.30.40.10">
    <property type="entry name" value="Zinc/RING finger domain, C3HC4 (zinc finger)"/>
    <property type="match status" value="1"/>
</dbReference>
<protein>
    <recommendedName>
        <fullName evidence="13">PHD-type domain-containing protein</fullName>
    </recommendedName>
</protein>
<dbReference type="GO" id="GO:0008270">
    <property type="term" value="F:zinc ion binding"/>
    <property type="evidence" value="ECO:0007669"/>
    <property type="project" value="UniProtKB-KW"/>
</dbReference>
<name>A0A7R9BFX2_9CRUS</name>
<sequence>MQTSVTVLRRSRSVNRHFRNLFSTGTSMCRNRRFLTEEILEDVAAKQKVELSVPIIELDTVERLEKMSLVNFGNKLGLLRLIETVRFAGTLKTVNTEGVEPLISVLENRFLHLREDLPIEFSRKEILSCAAETEENYFVAPPGNIEVESKSKELWKAVLRVCDVKDPLDTIPMAKNEQLSENLLPGVPQRNKIRAIYDAAEFNARFNLERRKRRPCAFDLQSFNVVYPLNKILKVSPEKTRVGNYPVAMLPTQRIDSISSYFLSDLGFLMPNNVLPDEEMNQESNQEFVKSKVAQCEDCICPEAKESLLSCSECHQVRHIGCWDLNRVISRSLNDNIWKCPECKPCSVCDDSDSGTDMLFCDFCDRGFHPKCIGMSEIPDGTWNCHHCNRCLSCSSSPSSSCSQLGSVPRGNRLSRGNADWDFELVKDPGKVGFSVMLCKPCARFFRNKMFCSECFECFAEIPSNVVKCGSCFSWIHFSCCEIDAELKAAFEDYHGSGQQPEQMKFRACVSPEYDDNGLQTCSFPEQAFARLQLTTESWVEVNGFICRATISPYPKADFLVFEPTVSRNLDPPWTGCVECKVEVLKLRFAKNVRVTLLHEGHERESILGLEKCVKAFLEGMCIVKHCYVELCDFGVFKFAKMNVMDSVDENDAFIVDGKTKLFLNDSISVERLKCSRKLEAITANLLELDSFSKARRAVKEIFDMSDVLEKELKRLGNPISRGILLSGVSGVGKTAVVHLVCHLVNALCIAVDPTTVADADPGESEKRLEAVFKNALAHCVEGKVVLLFDPVEVFCPASRKPRSLRLALKFLSLLDCELPQSRNLFVVGVTGQGSGGCHERLASPGRLASQVSVDLPTTSDINWLLKKLLDGAIEDSEEIARKLSLNSPGYSLTDVENLARSLWEARPLSPDIIHAVHNRIQPQFSLARKFSVSKAVKLTWDSIGGLADVKSSLRRALEWPLLHKNAFKRLGIHKTGGILLYGPPGCGKTRLVRTAASEVNAHFFALGPADVFSPFVGDSEKTIVEVFRMARRGKRSIVFIDEIDAMVGSRGSGQIKRVHEAVLSALLNEMDGICGRGLDGEEEGDFMTVVAATNRPSALDSALLRPGRFDMLIHVPTPDVKSRLDVLKSCTQKMPLNDDVDLSRIADGTEGWSSADLENLVRETAMEAISMSATSVSQNLFLEVFAKSPKSSVDPKHDLVDFLLYLIMALTHKAAARAVLFQRRVLIGTTGVTVVGLLIWIIAIATDYWFIIDSPQGSLNPKTGLLFLRSNRGIWHVCTTELKNTTTASHNESNPNVQTAIILTTCKTQPLFPSKRTIRRNQYYDETLLDFTRTEALFAFICLILMLLGIGFSVYTFKETRYMYKRLAGAILFITAAAVFVVLEVSTQGVEYARTHFPAVHPENASWHYGFSYMLAWLVFIIYLGCGITFIICSRKRKRDRAPNDDWAIEDEPHIIGR</sequence>
<dbReference type="SMART" id="SM00382">
    <property type="entry name" value="AAA"/>
    <property type="match status" value="2"/>
</dbReference>
<dbReference type="InterPro" id="IPR004031">
    <property type="entry name" value="PMP22/EMP/MP20/Claudin"/>
</dbReference>
<dbReference type="InterPro" id="IPR019787">
    <property type="entry name" value="Znf_PHD-finger"/>
</dbReference>
<evidence type="ECO:0000256" key="1">
    <source>
        <dbReference type="ARBA" id="ARBA00004141"/>
    </source>
</evidence>
<feature type="domain" description="PHD-type" evidence="13">
    <location>
        <begin position="343"/>
        <end position="391"/>
    </location>
</feature>
<evidence type="ECO:0000256" key="10">
    <source>
        <dbReference type="ARBA" id="ARBA00023136"/>
    </source>
</evidence>
<dbReference type="Proteomes" id="UP000678499">
    <property type="component" value="Unassembled WGS sequence"/>
</dbReference>
<feature type="transmembrane region" description="Helical" evidence="12">
    <location>
        <begin position="1203"/>
        <end position="1221"/>
    </location>
</feature>
<feature type="transmembrane region" description="Helical" evidence="12">
    <location>
        <begin position="1233"/>
        <end position="1253"/>
    </location>
</feature>
<dbReference type="GO" id="GO:0051228">
    <property type="term" value="P:mitotic spindle disassembly"/>
    <property type="evidence" value="ECO:0007669"/>
    <property type="project" value="TreeGrafter"/>
</dbReference>
<dbReference type="SUPFAM" id="SSF52540">
    <property type="entry name" value="P-loop containing nucleoside triphosphate hydrolases"/>
    <property type="match status" value="2"/>
</dbReference>
<dbReference type="Pfam" id="PF00004">
    <property type="entry name" value="AAA"/>
    <property type="match status" value="2"/>
</dbReference>
<dbReference type="Gene3D" id="1.10.8.60">
    <property type="match status" value="2"/>
</dbReference>
<dbReference type="InterPro" id="IPR001965">
    <property type="entry name" value="Znf_PHD"/>
</dbReference>
<keyword evidence="5 11" id="KW-0863">Zinc-finger</keyword>
<organism evidence="14">
    <name type="scientific">Notodromas monacha</name>
    <dbReference type="NCBI Taxonomy" id="399045"/>
    <lineage>
        <taxon>Eukaryota</taxon>
        <taxon>Metazoa</taxon>
        <taxon>Ecdysozoa</taxon>
        <taxon>Arthropoda</taxon>
        <taxon>Crustacea</taxon>
        <taxon>Oligostraca</taxon>
        <taxon>Ostracoda</taxon>
        <taxon>Podocopa</taxon>
        <taxon>Podocopida</taxon>
        <taxon>Cypridocopina</taxon>
        <taxon>Cypridoidea</taxon>
        <taxon>Cyprididae</taxon>
        <taxon>Notodromas</taxon>
    </lineage>
</organism>
<evidence type="ECO:0000256" key="5">
    <source>
        <dbReference type="ARBA" id="ARBA00022771"/>
    </source>
</evidence>
<feature type="transmembrane region" description="Helical" evidence="12">
    <location>
        <begin position="1368"/>
        <end position="1391"/>
    </location>
</feature>
<keyword evidence="2 12" id="KW-0812">Transmembrane</keyword>
<feature type="transmembrane region" description="Helical" evidence="12">
    <location>
        <begin position="1337"/>
        <end position="1356"/>
    </location>
</feature>
<dbReference type="PANTHER" id="PTHR23077">
    <property type="entry name" value="AAA-FAMILY ATPASE"/>
    <property type="match status" value="1"/>
</dbReference>
<dbReference type="Pfam" id="PF00628">
    <property type="entry name" value="PHD"/>
    <property type="match status" value="1"/>
</dbReference>
<evidence type="ECO:0000256" key="9">
    <source>
        <dbReference type="ARBA" id="ARBA00023054"/>
    </source>
</evidence>
<dbReference type="GO" id="GO:0005634">
    <property type="term" value="C:nucleus"/>
    <property type="evidence" value="ECO:0007669"/>
    <property type="project" value="TreeGrafter"/>
</dbReference>
<evidence type="ECO:0000256" key="8">
    <source>
        <dbReference type="ARBA" id="ARBA00022989"/>
    </source>
</evidence>
<dbReference type="GO" id="GO:0034098">
    <property type="term" value="C:VCP-NPL4-UFD1 AAA ATPase complex"/>
    <property type="evidence" value="ECO:0007669"/>
    <property type="project" value="TreeGrafter"/>
</dbReference>